<protein>
    <submittedName>
        <fullName evidence="1">Uncharacterized protein</fullName>
    </submittedName>
</protein>
<dbReference type="Proteomes" id="UP000001075">
    <property type="component" value="Unassembled WGS sequence"/>
</dbReference>
<name>G3HS29_CRIGR</name>
<accession>G3HS29</accession>
<evidence type="ECO:0000313" key="1">
    <source>
        <dbReference type="EMBL" id="EGW06962.1"/>
    </source>
</evidence>
<gene>
    <name evidence="1" type="ORF">I79_013655</name>
</gene>
<reference evidence="2" key="1">
    <citation type="journal article" date="2011" name="Nat. Biotechnol.">
        <title>The genomic sequence of the Chinese hamster ovary (CHO)-K1 cell line.</title>
        <authorList>
            <person name="Xu X."/>
            <person name="Nagarajan H."/>
            <person name="Lewis N.E."/>
            <person name="Pan S."/>
            <person name="Cai Z."/>
            <person name="Liu X."/>
            <person name="Chen W."/>
            <person name="Xie M."/>
            <person name="Wang W."/>
            <person name="Hammond S."/>
            <person name="Andersen M.R."/>
            <person name="Neff N."/>
            <person name="Passarelli B."/>
            <person name="Koh W."/>
            <person name="Fan H.C."/>
            <person name="Wang J."/>
            <person name="Gui Y."/>
            <person name="Lee K.H."/>
            <person name="Betenbaugh M.J."/>
            <person name="Quake S.R."/>
            <person name="Famili I."/>
            <person name="Palsson B.O."/>
            <person name="Wang J."/>
        </authorList>
    </citation>
    <scope>NUCLEOTIDE SEQUENCE [LARGE SCALE GENOMIC DNA]</scope>
    <source>
        <strain evidence="2">CHO K1 cell line</strain>
    </source>
</reference>
<dbReference type="AlphaFoldDB" id="G3HS29"/>
<evidence type="ECO:0000313" key="2">
    <source>
        <dbReference type="Proteomes" id="UP000001075"/>
    </source>
</evidence>
<sequence>MLVCTQTCHTKNTALRIKRIDLCKLHLTRKEETWLDRVCVLVNPTVRSGFRSLRTKWEIGSVSRRFSRKPQRAKKHISGCSQSLGGPTQEYCLPCEPSGCSAVCLR</sequence>
<dbReference type="EMBL" id="JH000650">
    <property type="protein sequence ID" value="EGW06962.1"/>
    <property type="molecule type" value="Genomic_DNA"/>
</dbReference>
<dbReference type="InParanoid" id="G3HS29"/>
<proteinExistence type="predicted"/>
<organism evidence="1 2">
    <name type="scientific">Cricetulus griseus</name>
    <name type="common">Chinese hamster</name>
    <name type="synonym">Cricetulus barabensis griseus</name>
    <dbReference type="NCBI Taxonomy" id="10029"/>
    <lineage>
        <taxon>Eukaryota</taxon>
        <taxon>Metazoa</taxon>
        <taxon>Chordata</taxon>
        <taxon>Craniata</taxon>
        <taxon>Vertebrata</taxon>
        <taxon>Euteleostomi</taxon>
        <taxon>Mammalia</taxon>
        <taxon>Eutheria</taxon>
        <taxon>Euarchontoglires</taxon>
        <taxon>Glires</taxon>
        <taxon>Rodentia</taxon>
        <taxon>Myomorpha</taxon>
        <taxon>Muroidea</taxon>
        <taxon>Cricetidae</taxon>
        <taxon>Cricetinae</taxon>
        <taxon>Cricetulus</taxon>
    </lineage>
</organism>